<dbReference type="SUPFAM" id="SSF53335">
    <property type="entry name" value="S-adenosyl-L-methionine-dependent methyltransferases"/>
    <property type="match status" value="1"/>
</dbReference>
<dbReference type="GO" id="GO:0031167">
    <property type="term" value="P:rRNA methylation"/>
    <property type="evidence" value="ECO:0007669"/>
    <property type="project" value="InterPro"/>
</dbReference>
<dbReference type="Gene3D" id="3.40.50.150">
    <property type="entry name" value="Vaccinia Virus protein VP39"/>
    <property type="match status" value="1"/>
</dbReference>
<dbReference type="PROSITE" id="PS00092">
    <property type="entry name" value="N6_MTASE"/>
    <property type="match status" value="1"/>
</dbReference>
<sequence>MSNLKILDVVEIYNTDYKNAIDKFALNNRKFDIIFIDPPYSKGIAQDALDRIEKSGIIADEGTVIVEHEEKDAMPDHKGKLILTDQRKYGGTKLSFYSCNNSFSNIGRSKFENRYLSGKL</sequence>
<dbReference type="GO" id="GO:0003676">
    <property type="term" value="F:nucleic acid binding"/>
    <property type="evidence" value="ECO:0007669"/>
    <property type="project" value="InterPro"/>
</dbReference>
<comment type="caution">
    <text evidence="3">The sequence shown here is derived from an EMBL/GenBank/DDBJ whole genome shotgun (WGS) entry which is preliminary data.</text>
</comment>
<dbReference type="Pfam" id="PF03602">
    <property type="entry name" value="Cons_hypoth95"/>
    <property type="match status" value="1"/>
</dbReference>
<gene>
    <name evidence="3" type="ORF">SDC9_177595</name>
</gene>
<organism evidence="3">
    <name type="scientific">bioreactor metagenome</name>
    <dbReference type="NCBI Taxonomy" id="1076179"/>
    <lineage>
        <taxon>unclassified sequences</taxon>
        <taxon>metagenomes</taxon>
        <taxon>ecological metagenomes</taxon>
    </lineage>
</organism>
<dbReference type="InterPro" id="IPR002052">
    <property type="entry name" value="DNA_methylase_N6_adenine_CS"/>
</dbReference>
<dbReference type="AlphaFoldDB" id="A0A645GTJ3"/>
<accession>A0A645GTJ3</accession>
<dbReference type="PANTHER" id="PTHR43542">
    <property type="entry name" value="METHYLTRANSFERASE"/>
    <property type="match status" value="1"/>
</dbReference>
<name>A0A645GTJ3_9ZZZZ</name>
<reference evidence="3" key="1">
    <citation type="submission" date="2019-08" db="EMBL/GenBank/DDBJ databases">
        <authorList>
            <person name="Kucharzyk K."/>
            <person name="Murdoch R.W."/>
            <person name="Higgins S."/>
            <person name="Loffler F."/>
        </authorList>
    </citation>
    <scope>NUCLEOTIDE SEQUENCE</scope>
</reference>
<keyword evidence="2" id="KW-0808">Transferase</keyword>
<keyword evidence="1" id="KW-0489">Methyltransferase</keyword>
<dbReference type="InterPro" id="IPR029063">
    <property type="entry name" value="SAM-dependent_MTases_sf"/>
</dbReference>
<dbReference type="PANTHER" id="PTHR43542:SF1">
    <property type="entry name" value="METHYLTRANSFERASE"/>
    <property type="match status" value="1"/>
</dbReference>
<dbReference type="EMBL" id="VSSQ01081144">
    <property type="protein sequence ID" value="MPN30137.1"/>
    <property type="molecule type" value="Genomic_DNA"/>
</dbReference>
<dbReference type="InterPro" id="IPR004398">
    <property type="entry name" value="RNA_MeTrfase_RsmD"/>
</dbReference>
<proteinExistence type="predicted"/>
<evidence type="ECO:0000313" key="3">
    <source>
        <dbReference type="EMBL" id="MPN30137.1"/>
    </source>
</evidence>
<dbReference type="GO" id="GO:0008168">
    <property type="term" value="F:methyltransferase activity"/>
    <property type="evidence" value="ECO:0007669"/>
    <property type="project" value="UniProtKB-KW"/>
</dbReference>
<evidence type="ECO:0000256" key="2">
    <source>
        <dbReference type="ARBA" id="ARBA00022679"/>
    </source>
</evidence>
<evidence type="ECO:0000256" key="1">
    <source>
        <dbReference type="ARBA" id="ARBA00022603"/>
    </source>
</evidence>
<protein>
    <submittedName>
        <fullName evidence="3">Uncharacterized protein</fullName>
    </submittedName>
</protein>